<feature type="non-terminal residue" evidence="1">
    <location>
        <position position="95"/>
    </location>
</feature>
<dbReference type="SUPFAM" id="SSF58100">
    <property type="entry name" value="Bacterial hemolysins"/>
    <property type="match status" value="1"/>
</dbReference>
<gene>
    <name evidence="1" type="ORF">COK86_30560</name>
</gene>
<dbReference type="RefSeq" id="WP_180230898.1">
    <property type="nucleotide sequence ID" value="NZ_NVDG01000185.1"/>
</dbReference>
<dbReference type="GO" id="GO:0016020">
    <property type="term" value="C:membrane"/>
    <property type="evidence" value="ECO:0007669"/>
    <property type="project" value="InterPro"/>
</dbReference>
<protein>
    <submittedName>
        <fullName evidence="1">Enterotoxin</fullName>
    </submittedName>
</protein>
<feature type="non-terminal residue" evidence="1">
    <location>
        <position position="1"/>
    </location>
</feature>
<evidence type="ECO:0000313" key="2">
    <source>
        <dbReference type="Proteomes" id="UP000224076"/>
    </source>
</evidence>
<dbReference type="PANTHER" id="PTHR38443:SF2">
    <property type="entry name" value="NON-HEMOLYTIC ENTEROTOXIN LYTIC COMPONENT L1"/>
    <property type="match status" value="1"/>
</dbReference>
<dbReference type="Proteomes" id="UP000224076">
    <property type="component" value="Unassembled WGS sequence"/>
</dbReference>
<dbReference type="EMBL" id="NVDG01000185">
    <property type="protein sequence ID" value="PFU35345.1"/>
    <property type="molecule type" value="Genomic_DNA"/>
</dbReference>
<dbReference type="Gene3D" id="1.20.1170.10">
    <property type="match status" value="1"/>
</dbReference>
<accession>A0A2B3TLD1</accession>
<dbReference type="InterPro" id="IPR008414">
    <property type="entry name" value="HBL"/>
</dbReference>
<name>A0A2B3TLD1_BACCE</name>
<organism evidence="1 2">
    <name type="scientific">Bacillus cereus</name>
    <dbReference type="NCBI Taxonomy" id="1396"/>
    <lineage>
        <taxon>Bacteria</taxon>
        <taxon>Bacillati</taxon>
        <taxon>Bacillota</taxon>
        <taxon>Bacilli</taxon>
        <taxon>Bacillales</taxon>
        <taxon>Bacillaceae</taxon>
        <taxon>Bacillus</taxon>
        <taxon>Bacillus cereus group</taxon>
    </lineage>
</organism>
<proteinExistence type="predicted"/>
<dbReference type="PANTHER" id="PTHR38443">
    <property type="match status" value="1"/>
</dbReference>
<dbReference type="AlphaFoldDB" id="A0A2B3TLD1"/>
<dbReference type="Pfam" id="PF05791">
    <property type="entry name" value="Bacillus_HBL"/>
    <property type="match status" value="1"/>
</dbReference>
<evidence type="ECO:0000313" key="1">
    <source>
        <dbReference type="EMBL" id="PFU35345.1"/>
    </source>
</evidence>
<comment type="caution">
    <text evidence="1">The sequence shown here is derived from an EMBL/GenBank/DDBJ whole genome shotgun (WGS) entry which is preliminary data.</text>
</comment>
<dbReference type="InterPro" id="IPR052785">
    <property type="entry name" value="Enterotoxin_cmpnt"/>
</dbReference>
<reference evidence="1 2" key="1">
    <citation type="submission" date="2017-09" db="EMBL/GenBank/DDBJ databases">
        <title>Large-scale bioinformatics analysis of Bacillus genomes uncovers conserved roles of natural products in bacterial physiology.</title>
        <authorList>
            <consortium name="Agbiome Team Llc"/>
            <person name="Bleich R.M."/>
            <person name="Grubbs K.J."/>
            <person name="Santa Maria K.C."/>
            <person name="Allen S.E."/>
            <person name="Farag S."/>
            <person name="Shank E.A."/>
            <person name="Bowers A."/>
        </authorList>
    </citation>
    <scope>NUCLEOTIDE SEQUENCE [LARGE SCALE GENOMIC DNA]</scope>
    <source>
        <strain evidence="1 2">AFS061806</strain>
    </source>
</reference>
<sequence length="95" mass="10958">EYNPKLVDLNQDMQRFSTRFNGYYGTLYDLAGTVNTDAETKVSFVNAFNRLQQDVQTIQDSMNQTLLQLNRFNDLLLQDNKGFSEKAKIAIQSLE</sequence>